<name>A0A8K0R3T0_9PLEO</name>
<protein>
    <submittedName>
        <fullName evidence="1">Uncharacterized protein</fullName>
    </submittedName>
</protein>
<dbReference type="EMBL" id="JAGMVJ010000013">
    <property type="protein sequence ID" value="KAH7083813.1"/>
    <property type="molecule type" value="Genomic_DNA"/>
</dbReference>
<reference evidence="1" key="1">
    <citation type="journal article" date="2021" name="Nat. Commun.">
        <title>Genetic determinants of endophytism in the Arabidopsis root mycobiome.</title>
        <authorList>
            <person name="Mesny F."/>
            <person name="Miyauchi S."/>
            <person name="Thiergart T."/>
            <person name="Pickel B."/>
            <person name="Atanasova L."/>
            <person name="Karlsson M."/>
            <person name="Huettel B."/>
            <person name="Barry K.W."/>
            <person name="Haridas S."/>
            <person name="Chen C."/>
            <person name="Bauer D."/>
            <person name="Andreopoulos W."/>
            <person name="Pangilinan J."/>
            <person name="LaButti K."/>
            <person name="Riley R."/>
            <person name="Lipzen A."/>
            <person name="Clum A."/>
            <person name="Drula E."/>
            <person name="Henrissat B."/>
            <person name="Kohler A."/>
            <person name="Grigoriev I.V."/>
            <person name="Martin F.M."/>
            <person name="Hacquard S."/>
        </authorList>
    </citation>
    <scope>NUCLEOTIDE SEQUENCE</scope>
    <source>
        <strain evidence="1">MPI-SDFR-AT-0120</strain>
    </source>
</reference>
<dbReference type="Proteomes" id="UP000813461">
    <property type="component" value="Unassembled WGS sequence"/>
</dbReference>
<proteinExistence type="predicted"/>
<evidence type="ECO:0000313" key="1">
    <source>
        <dbReference type="EMBL" id="KAH7083813.1"/>
    </source>
</evidence>
<gene>
    <name evidence="1" type="ORF">FB567DRAFT_92406</name>
</gene>
<dbReference type="AlphaFoldDB" id="A0A8K0R3T0"/>
<organism evidence="1 2">
    <name type="scientific">Paraphoma chrysanthemicola</name>
    <dbReference type="NCBI Taxonomy" id="798071"/>
    <lineage>
        <taxon>Eukaryota</taxon>
        <taxon>Fungi</taxon>
        <taxon>Dikarya</taxon>
        <taxon>Ascomycota</taxon>
        <taxon>Pezizomycotina</taxon>
        <taxon>Dothideomycetes</taxon>
        <taxon>Pleosporomycetidae</taxon>
        <taxon>Pleosporales</taxon>
        <taxon>Pleosporineae</taxon>
        <taxon>Phaeosphaeriaceae</taxon>
        <taxon>Paraphoma</taxon>
    </lineage>
</organism>
<accession>A0A8K0R3T0</accession>
<comment type="caution">
    <text evidence="1">The sequence shown here is derived from an EMBL/GenBank/DDBJ whole genome shotgun (WGS) entry which is preliminary data.</text>
</comment>
<keyword evidence="2" id="KW-1185">Reference proteome</keyword>
<dbReference type="OrthoDB" id="3747711at2759"/>
<sequence length="167" mass="18407">MAETGEYAMTHAPPDNTELALLNAFVDQRVSAELLKHKTHMFDLISANGLIARSVSELQFLSRVLSMYAETKASTGAVGVNGQLDTISLDIRIGILDGKPYVAIVSLASRDVVLRGHTRETGTEAMESFIDAVLLTGQRFKEKIERQREKYMTHIGQSEDQEGKAII</sequence>
<evidence type="ECO:0000313" key="2">
    <source>
        <dbReference type="Proteomes" id="UP000813461"/>
    </source>
</evidence>